<feature type="transmembrane region" description="Helical" evidence="9">
    <location>
        <begin position="34"/>
        <end position="55"/>
    </location>
</feature>
<evidence type="ECO:0000259" key="10">
    <source>
        <dbReference type="Pfam" id="PF04290"/>
    </source>
</evidence>
<feature type="transmembrane region" description="Helical" evidence="9">
    <location>
        <begin position="67"/>
        <end position="86"/>
    </location>
</feature>
<feature type="domain" description="Tripartite ATP-independent periplasmic transporters DctQ component" evidence="10">
    <location>
        <begin position="43"/>
        <end position="172"/>
    </location>
</feature>
<keyword evidence="7 9" id="KW-0472">Membrane</keyword>
<dbReference type="Proteomes" id="UP000269692">
    <property type="component" value="Unassembled WGS sequence"/>
</dbReference>
<dbReference type="AlphaFoldDB" id="A0A3L7AP07"/>
<evidence type="ECO:0000313" key="11">
    <source>
        <dbReference type="EMBL" id="RLP81162.1"/>
    </source>
</evidence>
<evidence type="ECO:0000256" key="5">
    <source>
        <dbReference type="ARBA" id="ARBA00022692"/>
    </source>
</evidence>
<dbReference type="Pfam" id="PF04290">
    <property type="entry name" value="DctQ"/>
    <property type="match status" value="1"/>
</dbReference>
<evidence type="ECO:0000256" key="4">
    <source>
        <dbReference type="ARBA" id="ARBA00022519"/>
    </source>
</evidence>
<comment type="subunit">
    <text evidence="9">The complex comprises the extracytoplasmic solute receptor protein and the two transmembrane proteins.</text>
</comment>
<comment type="similarity">
    <text evidence="8 9">Belongs to the TRAP transporter small permease family.</text>
</comment>
<keyword evidence="6 9" id="KW-1133">Transmembrane helix</keyword>
<evidence type="ECO:0000313" key="12">
    <source>
        <dbReference type="Proteomes" id="UP000269692"/>
    </source>
</evidence>
<feature type="transmembrane region" description="Helical" evidence="9">
    <location>
        <begin position="106"/>
        <end position="127"/>
    </location>
</feature>
<comment type="caution">
    <text evidence="11">The sequence shown here is derived from an EMBL/GenBank/DDBJ whole genome shotgun (WGS) entry which is preliminary data.</text>
</comment>
<evidence type="ECO:0000256" key="7">
    <source>
        <dbReference type="ARBA" id="ARBA00023136"/>
    </source>
</evidence>
<reference evidence="11 12" key="1">
    <citation type="submission" date="2018-10" db="EMBL/GenBank/DDBJ databases">
        <title>Xanthobacter tagetidis genome sequencing and assembly.</title>
        <authorList>
            <person name="Maclea K.S."/>
            <person name="Goen A.E."/>
            <person name="Fatima S.A."/>
        </authorList>
    </citation>
    <scope>NUCLEOTIDE SEQUENCE [LARGE SCALE GENOMIC DNA]</scope>
    <source>
        <strain evidence="11 12">ATCC 700314</strain>
    </source>
</reference>
<keyword evidence="5 9" id="KW-0812">Transmembrane</keyword>
<evidence type="ECO:0000256" key="9">
    <source>
        <dbReference type="RuleBase" id="RU369079"/>
    </source>
</evidence>
<gene>
    <name evidence="11" type="ORF">D9R14_04005</name>
</gene>
<dbReference type="RefSeq" id="WP_121622014.1">
    <property type="nucleotide sequence ID" value="NZ_JACIIW010000003.1"/>
</dbReference>
<dbReference type="InterPro" id="IPR055348">
    <property type="entry name" value="DctQ"/>
</dbReference>
<protein>
    <recommendedName>
        <fullName evidence="9">TRAP transporter small permease protein</fullName>
    </recommendedName>
</protein>
<dbReference type="GO" id="GO:0005886">
    <property type="term" value="C:plasma membrane"/>
    <property type="evidence" value="ECO:0007669"/>
    <property type="project" value="UniProtKB-SubCell"/>
</dbReference>
<dbReference type="OrthoDB" id="7843639at2"/>
<evidence type="ECO:0000256" key="1">
    <source>
        <dbReference type="ARBA" id="ARBA00004429"/>
    </source>
</evidence>
<comment type="function">
    <text evidence="9">Part of the tripartite ATP-independent periplasmic (TRAP) transport system.</text>
</comment>
<dbReference type="GO" id="GO:0022857">
    <property type="term" value="F:transmembrane transporter activity"/>
    <property type="evidence" value="ECO:0007669"/>
    <property type="project" value="UniProtKB-UniRule"/>
</dbReference>
<keyword evidence="3" id="KW-1003">Cell membrane</keyword>
<keyword evidence="12" id="KW-1185">Reference proteome</keyword>
<proteinExistence type="inferred from homology"/>
<accession>A0A3L7AP07</accession>
<dbReference type="EMBL" id="RCTF01000002">
    <property type="protein sequence ID" value="RLP81162.1"/>
    <property type="molecule type" value="Genomic_DNA"/>
</dbReference>
<dbReference type="InterPro" id="IPR007387">
    <property type="entry name" value="TRAP_DctQ"/>
</dbReference>
<keyword evidence="2 9" id="KW-0813">Transport</keyword>
<evidence type="ECO:0000256" key="2">
    <source>
        <dbReference type="ARBA" id="ARBA00022448"/>
    </source>
</evidence>
<dbReference type="PANTHER" id="PTHR35011:SF11">
    <property type="entry name" value="TRAP TRANSPORTER SMALL PERMEASE PROTEIN"/>
    <property type="match status" value="1"/>
</dbReference>
<organism evidence="11 12">
    <name type="scientific">Xanthobacter tagetidis</name>
    <dbReference type="NCBI Taxonomy" id="60216"/>
    <lineage>
        <taxon>Bacteria</taxon>
        <taxon>Pseudomonadati</taxon>
        <taxon>Pseudomonadota</taxon>
        <taxon>Alphaproteobacteria</taxon>
        <taxon>Hyphomicrobiales</taxon>
        <taxon>Xanthobacteraceae</taxon>
        <taxon>Xanthobacter</taxon>
    </lineage>
</organism>
<keyword evidence="4 9" id="KW-0997">Cell inner membrane</keyword>
<evidence type="ECO:0000256" key="3">
    <source>
        <dbReference type="ARBA" id="ARBA00022475"/>
    </source>
</evidence>
<dbReference type="PANTHER" id="PTHR35011">
    <property type="entry name" value="2,3-DIKETO-L-GULONATE TRAP TRANSPORTER SMALL PERMEASE PROTEIN YIAM"/>
    <property type="match status" value="1"/>
</dbReference>
<evidence type="ECO:0000256" key="6">
    <source>
        <dbReference type="ARBA" id="ARBA00022989"/>
    </source>
</evidence>
<feature type="transmembrane region" description="Helical" evidence="9">
    <location>
        <begin position="147"/>
        <end position="164"/>
    </location>
</feature>
<comment type="subcellular location">
    <subcellularLocation>
        <location evidence="1 9">Cell inner membrane</location>
        <topology evidence="1 9">Multi-pass membrane protein</topology>
    </subcellularLocation>
</comment>
<dbReference type="GO" id="GO:0015740">
    <property type="term" value="P:C4-dicarboxylate transport"/>
    <property type="evidence" value="ECO:0007669"/>
    <property type="project" value="TreeGrafter"/>
</dbReference>
<name>A0A3L7AP07_9HYPH</name>
<sequence>MAHETHTRVTGEELAHTFDVQEEVDLSSYAFEDWITLVAFWIMAGLVFLQFFTRYVLNDSFAWTEEIASYFLVAVVFIGASMCVRLSRHIQVDLIYRFLPPAPARAMALGVDLVRTGFIAYGVWLMVRYIALVGDEPMVMVNAPKSYVYYAVLFGFVMMLVRSLQVSWCNIRRGYSILERPEAFEGSPFEHKGD</sequence>
<evidence type="ECO:0000256" key="8">
    <source>
        <dbReference type="ARBA" id="ARBA00038436"/>
    </source>
</evidence>